<protein>
    <recommendedName>
        <fullName evidence="3">Peptidase S33 tripeptidyl aminopeptidase-like C-terminal domain-containing protein</fullName>
    </recommendedName>
</protein>
<dbReference type="InterPro" id="IPR029058">
    <property type="entry name" value="AB_hydrolase_fold"/>
</dbReference>
<dbReference type="Gene3D" id="3.40.50.1820">
    <property type="entry name" value="alpha/beta hydrolase"/>
    <property type="match status" value="1"/>
</dbReference>
<evidence type="ECO:0008006" key="3">
    <source>
        <dbReference type="Google" id="ProtNLM"/>
    </source>
</evidence>
<gene>
    <name evidence="1" type="ORF">RISW2_05995</name>
</gene>
<name>X7F770_9RHOB</name>
<dbReference type="AlphaFoldDB" id="X7F770"/>
<comment type="caution">
    <text evidence="1">The sequence shown here is derived from an EMBL/GenBank/DDBJ whole genome shotgun (WGS) entry which is preliminary data.</text>
</comment>
<proteinExistence type="predicted"/>
<dbReference type="SUPFAM" id="SSF53474">
    <property type="entry name" value="alpha/beta-Hydrolases"/>
    <property type="match status" value="1"/>
</dbReference>
<dbReference type="STRING" id="1449351.RISW2_05995"/>
<dbReference type="RefSeq" id="WP_051491995.1">
    <property type="nucleotide sequence ID" value="NZ_JAME01000017.1"/>
</dbReference>
<dbReference type="eggNOG" id="COG1647">
    <property type="taxonomic scope" value="Bacteria"/>
</dbReference>
<organism evidence="1 2">
    <name type="scientific">Roseivivax isoporae LMG 25204</name>
    <dbReference type="NCBI Taxonomy" id="1449351"/>
    <lineage>
        <taxon>Bacteria</taxon>
        <taxon>Pseudomonadati</taxon>
        <taxon>Pseudomonadota</taxon>
        <taxon>Alphaproteobacteria</taxon>
        <taxon>Rhodobacterales</taxon>
        <taxon>Roseobacteraceae</taxon>
        <taxon>Roseivivax</taxon>
    </lineage>
</organism>
<dbReference type="PATRIC" id="fig|1449351.3.peg.2510"/>
<accession>X7F770</accession>
<keyword evidence="2" id="KW-1185">Reference proteome</keyword>
<dbReference type="Proteomes" id="UP000023430">
    <property type="component" value="Unassembled WGS sequence"/>
</dbReference>
<reference evidence="1 2" key="1">
    <citation type="submission" date="2014-01" db="EMBL/GenBank/DDBJ databases">
        <title>Roseivivax isoporae LMG 25204 Genome Sequencing.</title>
        <authorList>
            <person name="Lai Q."/>
            <person name="Li G."/>
            <person name="Shao Z."/>
        </authorList>
    </citation>
    <scope>NUCLEOTIDE SEQUENCE [LARGE SCALE GENOMIC DNA]</scope>
    <source>
        <strain evidence="1 2">LMG 25204</strain>
    </source>
</reference>
<evidence type="ECO:0000313" key="1">
    <source>
        <dbReference type="EMBL" id="ETX28645.1"/>
    </source>
</evidence>
<evidence type="ECO:0000313" key="2">
    <source>
        <dbReference type="Proteomes" id="UP000023430"/>
    </source>
</evidence>
<dbReference type="EMBL" id="JAME01000017">
    <property type="protein sequence ID" value="ETX28645.1"/>
    <property type="molecule type" value="Genomic_DNA"/>
</dbReference>
<sequence length="86" mass="9726">MQRVVLTNATGALLPLVRQRLLIMQSRTDHVVAPENARHIATRVASDDIRLVWLRRSWHVATLDHDADRIAAHVAAFVSESRTPVR</sequence>